<dbReference type="RefSeq" id="WP_378117928.1">
    <property type="nucleotide sequence ID" value="NZ_JBHRTF010000003.1"/>
</dbReference>
<feature type="domain" description="HTH araC/xylS-type" evidence="5">
    <location>
        <begin position="272"/>
        <end position="372"/>
    </location>
</feature>
<dbReference type="InterPro" id="IPR009057">
    <property type="entry name" value="Homeodomain-like_sf"/>
</dbReference>
<dbReference type="PROSITE" id="PS00018">
    <property type="entry name" value="EF_HAND_1"/>
    <property type="match status" value="1"/>
</dbReference>
<dbReference type="InterPro" id="IPR018062">
    <property type="entry name" value="HTH_AraC-typ_CS"/>
</dbReference>
<dbReference type="Gene3D" id="1.10.10.60">
    <property type="entry name" value="Homeodomain-like"/>
    <property type="match status" value="2"/>
</dbReference>
<gene>
    <name evidence="6" type="ORF">ACFODX_08240</name>
</gene>
<evidence type="ECO:0000256" key="3">
    <source>
        <dbReference type="ARBA" id="ARBA00023163"/>
    </source>
</evidence>
<protein>
    <submittedName>
        <fullName evidence="6">Helix-turn-helix domain-containing protein</fullName>
    </submittedName>
</protein>
<dbReference type="Proteomes" id="UP001595555">
    <property type="component" value="Unassembled WGS sequence"/>
</dbReference>
<dbReference type="PROSITE" id="PS00041">
    <property type="entry name" value="HTH_ARAC_FAMILY_1"/>
    <property type="match status" value="1"/>
</dbReference>
<keyword evidence="4" id="KW-1133">Transmembrane helix</keyword>
<dbReference type="InterPro" id="IPR020449">
    <property type="entry name" value="Tscrpt_reg_AraC-type_HTH"/>
</dbReference>
<dbReference type="PROSITE" id="PS01124">
    <property type="entry name" value="HTH_ARAC_FAMILY_2"/>
    <property type="match status" value="1"/>
</dbReference>
<keyword evidence="2" id="KW-0238">DNA-binding</keyword>
<evidence type="ECO:0000256" key="1">
    <source>
        <dbReference type="ARBA" id="ARBA00023015"/>
    </source>
</evidence>
<dbReference type="SMART" id="SM00342">
    <property type="entry name" value="HTH_ARAC"/>
    <property type="match status" value="1"/>
</dbReference>
<organism evidence="6 7">
    <name type="scientific">Cellvibrio fontiphilus</name>
    <dbReference type="NCBI Taxonomy" id="1815559"/>
    <lineage>
        <taxon>Bacteria</taxon>
        <taxon>Pseudomonadati</taxon>
        <taxon>Pseudomonadota</taxon>
        <taxon>Gammaproteobacteria</taxon>
        <taxon>Cellvibrionales</taxon>
        <taxon>Cellvibrionaceae</taxon>
        <taxon>Cellvibrio</taxon>
    </lineage>
</organism>
<dbReference type="InterPro" id="IPR018247">
    <property type="entry name" value="EF_Hand_1_Ca_BS"/>
</dbReference>
<evidence type="ECO:0000256" key="4">
    <source>
        <dbReference type="SAM" id="Phobius"/>
    </source>
</evidence>
<sequence>MASNKWFQSKILSFYVVLLSISVIGFFICSKYSHSTVAIFPEKDSPYEWSLTSWNDEHSIISHEKNSSSMIAKFTLSKKSQWFGAGISINFDQNSGRVIDLSEFTTARVLLKCSPANTLYFGMSMHDEKVTEKGVPLTYRNAGAHINCDSEWNEVEVKLNSLEVPVWWLHRFGFKASEKAYNLAKVIRIYLEASYESPVDIESKLYVSRIAFTGRKEGVLLNFTLIMLSVWVVSAAWIIKSHLKTKPLEQDVTPPLQYEPLDFNPARERDKQAIFEYIAKNFANPEIDIEAVTKAAGVSRTKVNDILKAEFGTTFTNHINKLRLIEASRLLAEKPDAHITEIAYLVGFKNISYFNKLFKEQFGSTPKEVRGKASRNT</sequence>
<dbReference type="PANTHER" id="PTHR43280">
    <property type="entry name" value="ARAC-FAMILY TRANSCRIPTIONAL REGULATOR"/>
    <property type="match status" value="1"/>
</dbReference>
<keyword evidence="7" id="KW-1185">Reference proteome</keyword>
<evidence type="ECO:0000313" key="7">
    <source>
        <dbReference type="Proteomes" id="UP001595555"/>
    </source>
</evidence>
<evidence type="ECO:0000313" key="6">
    <source>
        <dbReference type="EMBL" id="MFC3115542.1"/>
    </source>
</evidence>
<proteinExistence type="predicted"/>
<reference evidence="7" key="1">
    <citation type="journal article" date="2019" name="Int. J. Syst. Evol. Microbiol.">
        <title>The Global Catalogue of Microorganisms (GCM) 10K type strain sequencing project: providing services to taxonomists for standard genome sequencing and annotation.</title>
        <authorList>
            <consortium name="The Broad Institute Genomics Platform"/>
            <consortium name="The Broad Institute Genome Sequencing Center for Infectious Disease"/>
            <person name="Wu L."/>
            <person name="Ma J."/>
        </authorList>
    </citation>
    <scope>NUCLEOTIDE SEQUENCE [LARGE SCALE GENOMIC DNA]</scope>
    <source>
        <strain evidence="7">KCTC 52237</strain>
    </source>
</reference>
<dbReference type="Pfam" id="PF12833">
    <property type="entry name" value="HTH_18"/>
    <property type="match status" value="1"/>
</dbReference>
<keyword evidence="4" id="KW-0812">Transmembrane</keyword>
<keyword evidence="3" id="KW-0804">Transcription</keyword>
<keyword evidence="1" id="KW-0805">Transcription regulation</keyword>
<evidence type="ECO:0000259" key="5">
    <source>
        <dbReference type="PROSITE" id="PS01124"/>
    </source>
</evidence>
<evidence type="ECO:0000256" key="2">
    <source>
        <dbReference type="ARBA" id="ARBA00023125"/>
    </source>
</evidence>
<dbReference type="InterPro" id="IPR018060">
    <property type="entry name" value="HTH_AraC"/>
</dbReference>
<keyword evidence="4" id="KW-0472">Membrane</keyword>
<comment type="caution">
    <text evidence="6">The sequence shown here is derived from an EMBL/GenBank/DDBJ whole genome shotgun (WGS) entry which is preliminary data.</text>
</comment>
<accession>A0ABV7FDF5</accession>
<name>A0ABV7FDF5_9GAMM</name>
<dbReference type="PANTHER" id="PTHR43280:SF27">
    <property type="entry name" value="TRANSCRIPTIONAL REGULATOR MTLR"/>
    <property type="match status" value="1"/>
</dbReference>
<dbReference type="EMBL" id="JBHRTF010000003">
    <property type="protein sequence ID" value="MFC3115542.1"/>
    <property type="molecule type" value="Genomic_DNA"/>
</dbReference>
<feature type="transmembrane region" description="Helical" evidence="4">
    <location>
        <begin position="12"/>
        <end position="29"/>
    </location>
</feature>
<feature type="transmembrane region" description="Helical" evidence="4">
    <location>
        <begin position="219"/>
        <end position="239"/>
    </location>
</feature>
<dbReference type="PRINTS" id="PR00032">
    <property type="entry name" value="HTHARAC"/>
</dbReference>
<dbReference type="SUPFAM" id="SSF46689">
    <property type="entry name" value="Homeodomain-like"/>
    <property type="match status" value="1"/>
</dbReference>